<evidence type="ECO:0000256" key="1">
    <source>
        <dbReference type="SAM" id="SignalP"/>
    </source>
</evidence>
<sequence length="259" mass="26113" precursor="true">MIKSNLLRALAAACLAFGINSGNVDAAVVKLTGGDASGGWVLDSGNVLLAANLGAASAVTTATVQGVSFTPLLGPAPWSVTAGSITLSVQTNSSAVVGPTPAPGINFGVASGDNTGLETIGNTYFSHFDTPITLTFSGLNASANYRIDHILSNGTAPSTLNMYADQNGDGVRTFYENVVTSPTFPVNPSDFGVYLSSVDATSTLGGVVSTEAGNFGTGGFLNAVVISEISAVPEPTSLAALAVGTAALAIRRRRRARKA</sequence>
<evidence type="ECO:0000259" key="2">
    <source>
        <dbReference type="Pfam" id="PF07589"/>
    </source>
</evidence>
<comment type="caution">
    <text evidence="3">The sequence shown here is derived from an EMBL/GenBank/DDBJ whole genome shotgun (WGS) entry which is preliminary data.</text>
</comment>
<dbReference type="InterPro" id="IPR013424">
    <property type="entry name" value="Ice-binding_C"/>
</dbReference>
<proteinExistence type="predicted"/>
<evidence type="ECO:0000313" key="3">
    <source>
        <dbReference type="EMBL" id="TWU35068.1"/>
    </source>
</evidence>
<dbReference type="EMBL" id="SJPV01000007">
    <property type="protein sequence ID" value="TWU35068.1"/>
    <property type="molecule type" value="Genomic_DNA"/>
</dbReference>
<dbReference type="Pfam" id="PF07589">
    <property type="entry name" value="PEP-CTERM"/>
    <property type="match status" value="1"/>
</dbReference>
<dbReference type="NCBIfam" id="TIGR02595">
    <property type="entry name" value="PEP_CTERM"/>
    <property type="match status" value="1"/>
</dbReference>
<reference evidence="3 4" key="1">
    <citation type="submission" date="2019-02" db="EMBL/GenBank/DDBJ databases">
        <title>Deep-cultivation of Planctomycetes and their phenomic and genomic characterization uncovers novel biology.</title>
        <authorList>
            <person name="Wiegand S."/>
            <person name="Jogler M."/>
            <person name="Boedeker C."/>
            <person name="Pinto D."/>
            <person name="Vollmers J."/>
            <person name="Rivas-Marin E."/>
            <person name="Kohn T."/>
            <person name="Peeters S.H."/>
            <person name="Heuer A."/>
            <person name="Rast P."/>
            <person name="Oberbeckmann S."/>
            <person name="Bunk B."/>
            <person name="Jeske O."/>
            <person name="Meyerdierks A."/>
            <person name="Storesund J.E."/>
            <person name="Kallscheuer N."/>
            <person name="Luecker S."/>
            <person name="Lage O.M."/>
            <person name="Pohl T."/>
            <person name="Merkel B.J."/>
            <person name="Hornburger P."/>
            <person name="Mueller R.-W."/>
            <person name="Bruemmer F."/>
            <person name="Labrenz M."/>
            <person name="Spormann A.M."/>
            <person name="Op Den Camp H."/>
            <person name="Overmann J."/>
            <person name="Amann R."/>
            <person name="Jetten M.S.M."/>
            <person name="Mascher T."/>
            <person name="Medema M.H."/>
            <person name="Devos D.P."/>
            <person name="Kaster A.-K."/>
            <person name="Ovreas L."/>
            <person name="Rohde M."/>
            <person name="Galperin M.Y."/>
            <person name="Jogler C."/>
        </authorList>
    </citation>
    <scope>NUCLEOTIDE SEQUENCE [LARGE SCALE GENOMIC DNA]</scope>
    <source>
        <strain evidence="3 4">Poly41</strain>
    </source>
</reference>
<protein>
    <recommendedName>
        <fullName evidence="2">Ice-binding protein C-terminal domain-containing protein</fullName>
    </recommendedName>
</protein>
<dbReference type="AlphaFoldDB" id="A0A5C6DEH6"/>
<dbReference type="Proteomes" id="UP000319143">
    <property type="component" value="Unassembled WGS sequence"/>
</dbReference>
<dbReference type="RefSeq" id="WP_231615810.1">
    <property type="nucleotide sequence ID" value="NZ_SJPV01000007.1"/>
</dbReference>
<accession>A0A5C6DEH6</accession>
<keyword evidence="4" id="KW-1185">Reference proteome</keyword>
<feature type="domain" description="Ice-binding protein C-terminal" evidence="2">
    <location>
        <begin position="231"/>
        <end position="253"/>
    </location>
</feature>
<keyword evidence="1" id="KW-0732">Signal</keyword>
<feature type="signal peptide" evidence="1">
    <location>
        <begin position="1"/>
        <end position="26"/>
    </location>
</feature>
<organism evidence="3 4">
    <name type="scientific">Novipirellula artificiosorum</name>
    <dbReference type="NCBI Taxonomy" id="2528016"/>
    <lineage>
        <taxon>Bacteria</taxon>
        <taxon>Pseudomonadati</taxon>
        <taxon>Planctomycetota</taxon>
        <taxon>Planctomycetia</taxon>
        <taxon>Pirellulales</taxon>
        <taxon>Pirellulaceae</taxon>
        <taxon>Novipirellula</taxon>
    </lineage>
</organism>
<feature type="chain" id="PRO_5022948831" description="Ice-binding protein C-terminal domain-containing protein" evidence="1">
    <location>
        <begin position="27"/>
        <end position="259"/>
    </location>
</feature>
<name>A0A5C6DEH6_9BACT</name>
<gene>
    <name evidence="3" type="ORF">Poly41_42120</name>
</gene>
<evidence type="ECO:0000313" key="4">
    <source>
        <dbReference type="Proteomes" id="UP000319143"/>
    </source>
</evidence>